<keyword evidence="1" id="KW-1133">Transmembrane helix</keyword>
<proteinExistence type="predicted"/>
<organism evidence="2 3">
    <name type="scientific">Pseudomonas fluorescens</name>
    <dbReference type="NCBI Taxonomy" id="294"/>
    <lineage>
        <taxon>Bacteria</taxon>
        <taxon>Pseudomonadati</taxon>
        <taxon>Pseudomonadota</taxon>
        <taxon>Gammaproteobacteria</taxon>
        <taxon>Pseudomonadales</taxon>
        <taxon>Pseudomonadaceae</taxon>
        <taxon>Pseudomonas</taxon>
    </lineage>
</organism>
<feature type="transmembrane region" description="Helical" evidence="1">
    <location>
        <begin position="14"/>
        <end position="32"/>
    </location>
</feature>
<dbReference type="EMBL" id="LCYA01000157">
    <property type="protein sequence ID" value="KWV84516.1"/>
    <property type="molecule type" value="Genomic_DNA"/>
</dbReference>
<gene>
    <name evidence="2" type="ORF">PFLmoz3_05861</name>
</gene>
<dbReference type="Proteomes" id="UP000061348">
    <property type="component" value="Unassembled WGS sequence"/>
</dbReference>
<evidence type="ECO:0000313" key="3">
    <source>
        <dbReference type="Proteomes" id="UP000061348"/>
    </source>
</evidence>
<comment type="caution">
    <text evidence="2">The sequence shown here is derived from an EMBL/GenBank/DDBJ whole genome shotgun (WGS) entry which is preliminary data.</text>
</comment>
<reference evidence="2 3" key="1">
    <citation type="submission" date="2015-05" db="EMBL/GenBank/DDBJ databases">
        <title>A genomic and transcriptomic approach to investigate the blue pigment phenotype in Pseudomonas fluorescens.</title>
        <authorList>
            <person name="Andreani N.A."/>
            <person name="Cardazzo B."/>
        </authorList>
    </citation>
    <scope>NUCLEOTIDE SEQUENCE [LARGE SCALE GENOMIC DNA]</scope>
    <source>
        <strain evidence="2 3">Ps_22</strain>
    </source>
</reference>
<dbReference type="AlphaFoldDB" id="A0A109LBH8"/>
<evidence type="ECO:0000256" key="1">
    <source>
        <dbReference type="SAM" id="Phobius"/>
    </source>
</evidence>
<accession>A0A109LBH8</accession>
<protein>
    <submittedName>
        <fullName evidence="2">Uncharacterized protein</fullName>
    </submittedName>
</protein>
<sequence length="286" mass="31909">MHREDLFWCECRNWVARCCIFLIVCVIALEQFPPPRMKKGFTSCIESQCLAIWANREQFYSTHVEYRRFDLAGQRPDPNQLVQGELLVVFTGFCISPMRRRNSGVAFLRAFGGLECTSHVDGLQPDRSSYGSNILHGLVWYVGIIRPVVGNDALFIQSLGDLHGLVRVPFQGVAGCLLKCGRDEGRGWVTLGLAVFTGLDDDITCAGDELGQVGVLNVRKVFAREIRYRLPICIPGGALIHIRKVQTHTEVVDYLKVADLALAQNHQVYGRRLHAACRGGLAHQSA</sequence>
<keyword evidence="1" id="KW-0812">Transmembrane</keyword>
<name>A0A109LBH8_PSEFL</name>
<keyword evidence="1" id="KW-0472">Membrane</keyword>
<evidence type="ECO:0000313" key="2">
    <source>
        <dbReference type="EMBL" id="KWV84516.1"/>
    </source>
</evidence>